<reference evidence="1 2" key="1">
    <citation type="submission" date="2023-11" db="EMBL/GenBank/DDBJ databases">
        <title>Peredibacter starrii A3.12.</title>
        <authorList>
            <person name="Mitchell R.J."/>
        </authorList>
    </citation>
    <scope>NUCLEOTIDE SEQUENCE [LARGE SCALE GENOMIC DNA]</scope>
    <source>
        <strain evidence="1 2">A3.12</strain>
    </source>
</reference>
<dbReference type="RefSeq" id="WP_321396200.1">
    <property type="nucleotide sequence ID" value="NZ_CP139487.1"/>
</dbReference>
<protein>
    <submittedName>
        <fullName evidence="1">Type 4a pilus biogenesis protein PilO</fullName>
    </submittedName>
</protein>
<evidence type="ECO:0000313" key="2">
    <source>
        <dbReference type="Proteomes" id="UP001324634"/>
    </source>
</evidence>
<keyword evidence="2" id="KW-1185">Reference proteome</keyword>
<organism evidence="1 2">
    <name type="scientific">Peredibacter starrii</name>
    <dbReference type="NCBI Taxonomy" id="28202"/>
    <lineage>
        <taxon>Bacteria</taxon>
        <taxon>Pseudomonadati</taxon>
        <taxon>Bdellovibrionota</taxon>
        <taxon>Bacteriovoracia</taxon>
        <taxon>Bacteriovoracales</taxon>
        <taxon>Bacteriovoracaceae</taxon>
        <taxon>Peredibacter</taxon>
    </lineage>
</organism>
<dbReference type="GO" id="GO:0043107">
    <property type="term" value="P:type IV pilus-dependent motility"/>
    <property type="evidence" value="ECO:0007669"/>
    <property type="project" value="InterPro"/>
</dbReference>
<dbReference type="GO" id="GO:0043683">
    <property type="term" value="P:type IV pilus assembly"/>
    <property type="evidence" value="ECO:0007669"/>
    <property type="project" value="InterPro"/>
</dbReference>
<proteinExistence type="predicted"/>
<dbReference type="EMBL" id="CP139487">
    <property type="protein sequence ID" value="WPU65538.1"/>
    <property type="molecule type" value="Genomic_DNA"/>
</dbReference>
<name>A0AAX4HR08_9BACT</name>
<dbReference type="KEGG" id="psti:SOO65_02135"/>
<gene>
    <name evidence="1" type="primary">pilO</name>
    <name evidence="1" type="ORF">SOO65_02135</name>
</gene>
<sequence>MKDLINKLIANIHIVLFLYGLYSAYGMYETHNLEVTEIQNQSLALDGDIEQNQRKVREIQEFSKKTNEYKVRVEEVAKNIEAVQKQLPAETNDSQILGFFQGEMSSLNIKDSNFTPGKEDKSTYYITKEYSLKAKGTFLQFLIFLERIGTADRIYNIKTLKLETSATPQKGRFQVISGEGVIQAFRFNPDFKVDRGF</sequence>
<evidence type="ECO:0000313" key="1">
    <source>
        <dbReference type="EMBL" id="WPU65538.1"/>
    </source>
</evidence>
<dbReference type="Pfam" id="PF04350">
    <property type="entry name" value="PilO"/>
    <property type="match status" value="1"/>
</dbReference>
<dbReference type="InterPro" id="IPR007445">
    <property type="entry name" value="PilO"/>
</dbReference>
<dbReference type="InterPro" id="IPR014717">
    <property type="entry name" value="Transl_elong_EF1B/ribsomal_bS6"/>
</dbReference>
<dbReference type="Gene3D" id="3.30.70.60">
    <property type="match status" value="1"/>
</dbReference>
<dbReference type="Proteomes" id="UP001324634">
    <property type="component" value="Chromosome"/>
</dbReference>
<accession>A0AAX4HR08</accession>
<dbReference type="AlphaFoldDB" id="A0AAX4HR08"/>